<protein>
    <submittedName>
        <fullName evidence="1">Ankyrin</fullName>
    </submittedName>
</protein>
<dbReference type="EMBL" id="MU003509">
    <property type="protein sequence ID" value="KAF2470007.1"/>
    <property type="molecule type" value="Genomic_DNA"/>
</dbReference>
<feature type="non-terminal residue" evidence="1">
    <location>
        <position position="1"/>
    </location>
</feature>
<reference evidence="1" key="1">
    <citation type="journal article" date="2020" name="Stud. Mycol.">
        <title>101 Dothideomycetes genomes: a test case for predicting lifestyles and emergence of pathogens.</title>
        <authorList>
            <person name="Haridas S."/>
            <person name="Albert R."/>
            <person name="Binder M."/>
            <person name="Bloem J."/>
            <person name="Labutti K."/>
            <person name="Salamov A."/>
            <person name="Andreopoulos B."/>
            <person name="Baker S."/>
            <person name="Barry K."/>
            <person name="Bills G."/>
            <person name="Bluhm B."/>
            <person name="Cannon C."/>
            <person name="Castanera R."/>
            <person name="Culley D."/>
            <person name="Daum C."/>
            <person name="Ezra D."/>
            <person name="Gonzalez J."/>
            <person name="Henrissat B."/>
            <person name="Kuo A."/>
            <person name="Liang C."/>
            <person name="Lipzen A."/>
            <person name="Lutzoni F."/>
            <person name="Magnuson J."/>
            <person name="Mondo S."/>
            <person name="Nolan M."/>
            <person name="Ohm R."/>
            <person name="Pangilinan J."/>
            <person name="Park H.-J."/>
            <person name="Ramirez L."/>
            <person name="Alfaro M."/>
            <person name="Sun H."/>
            <person name="Tritt A."/>
            <person name="Yoshinaga Y."/>
            <person name="Zwiers L.-H."/>
            <person name="Turgeon B."/>
            <person name="Goodwin S."/>
            <person name="Spatafora J."/>
            <person name="Crous P."/>
            <person name="Grigoriev I."/>
        </authorList>
    </citation>
    <scope>NUCLEOTIDE SEQUENCE</scope>
    <source>
        <strain evidence="1">ATCC 200398</strain>
    </source>
</reference>
<name>A0ACB6QUR3_9PLEO</name>
<gene>
    <name evidence="1" type="ORF">BDR25DRAFT_226505</name>
</gene>
<organism evidence="1 2">
    <name type="scientific">Lindgomyces ingoldianus</name>
    <dbReference type="NCBI Taxonomy" id="673940"/>
    <lineage>
        <taxon>Eukaryota</taxon>
        <taxon>Fungi</taxon>
        <taxon>Dikarya</taxon>
        <taxon>Ascomycota</taxon>
        <taxon>Pezizomycotina</taxon>
        <taxon>Dothideomycetes</taxon>
        <taxon>Pleosporomycetidae</taxon>
        <taxon>Pleosporales</taxon>
        <taxon>Lindgomycetaceae</taxon>
        <taxon>Lindgomyces</taxon>
    </lineage>
</organism>
<proteinExistence type="predicted"/>
<comment type="caution">
    <text evidence="1">The sequence shown here is derived from an EMBL/GenBank/DDBJ whole genome shotgun (WGS) entry which is preliminary data.</text>
</comment>
<sequence length="162" mass="17563">AAEKGHEGIVKLLLDTGKAEFDSKGWNGQTLLSWAASSGNKEVVKLLLETSKVHVGSKDITNGRTQLLWAAEKGHEVGARRRLSCWGEAGKLDADSKDEYGRVPLSQVAANRQQAVVKPLFDTGKVEVNFKDKAGRTPLSWVAPRGHEVVVNLLQSHINLSG</sequence>
<accession>A0ACB6QUR3</accession>
<evidence type="ECO:0000313" key="1">
    <source>
        <dbReference type="EMBL" id="KAF2470007.1"/>
    </source>
</evidence>
<evidence type="ECO:0000313" key="2">
    <source>
        <dbReference type="Proteomes" id="UP000799755"/>
    </source>
</evidence>
<dbReference type="Proteomes" id="UP000799755">
    <property type="component" value="Unassembled WGS sequence"/>
</dbReference>
<keyword evidence="2" id="KW-1185">Reference proteome</keyword>